<accession>A0ABN1L202</accession>
<reference evidence="3 4" key="1">
    <citation type="journal article" date="2019" name="Int. J. Syst. Evol. Microbiol.">
        <title>The Global Catalogue of Microorganisms (GCM) 10K type strain sequencing project: providing services to taxonomists for standard genome sequencing and annotation.</title>
        <authorList>
            <consortium name="The Broad Institute Genomics Platform"/>
            <consortium name="The Broad Institute Genome Sequencing Center for Infectious Disease"/>
            <person name="Wu L."/>
            <person name="Ma J."/>
        </authorList>
    </citation>
    <scope>NUCLEOTIDE SEQUENCE [LARGE SCALE GENOMIC DNA]</scope>
    <source>
        <strain evidence="3 4">JCM 15608</strain>
    </source>
</reference>
<gene>
    <name evidence="3" type="ORF">GCM10009111_00150</name>
</gene>
<dbReference type="RefSeq" id="WP_343813441.1">
    <property type="nucleotide sequence ID" value="NZ_BAAAFA010000001.1"/>
</dbReference>
<keyword evidence="1" id="KW-1133">Transmembrane helix</keyword>
<sequence>MVNKKIDNEVVMTKLTVNLQTRQHGVVLIVALIFLVALTAVAAALMQNSTTDMKMAGASEIKEEAVQATISAVDEVIFNQVAPGQDNLFARPLKGNFPINDQNALLPGTNTEATAVVNVVNNDLELEVDCAHSKSASSTGVFNCSSLRVNVTRIYGRNGTSNMSASSGITQQLLK</sequence>
<dbReference type="InterPro" id="IPR025746">
    <property type="entry name" value="PilX_N_dom"/>
</dbReference>
<evidence type="ECO:0000259" key="2">
    <source>
        <dbReference type="Pfam" id="PF14341"/>
    </source>
</evidence>
<evidence type="ECO:0000256" key="1">
    <source>
        <dbReference type="SAM" id="Phobius"/>
    </source>
</evidence>
<protein>
    <recommendedName>
        <fullName evidence="2">Type 4 fimbrial biogenesis protein PilX N-terminal domain-containing protein</fullName>
    </recommendedName>
</protein>
<evidence type="ECO:0000313" key="4">
    <source>
        <dbReference type="Proteomes" id="UP001500021"/>
    </source>
</evidence>
<dbReference type="Pfam" id="PF14341">
    <property type="entry name" value="PilX_N"/>
    <property type="match status" value="1"/>
</dbReference>
<dbReference type="EMBL" id="BAAAFA010000001">
    <property type="protein sequence ID" value="GAA0809967.1"/>
    <property type="molecule type" value="Genomic_DNA"/>
</dbReference>
<keyword evidence="4" id="KW-1185">Reference proteome</keyword>
<comment type="caution">
    <text evidence="3">The sequence shown here is derived from an EMBL/GenBank/DDBJ whole genome shotgun (WGS) entry which is preliminary data.</text>
</comment>
<evidence type="ECO:0000313" key="3">
    <source>
        <dbReference type="EMBL" id="GAA0809967.1"/>
    </source>
</evidence>
<dbReference type="Proteomes" id="UP001500021">
    <property type="component" value="Unassembled WGS sequence"/>
</dbReference>
<name>A0ABN1L202_9GAMM</name>
<proteinExistence type="predicted"/>
<keyword evidence="1" id="KW-0812">Transmembrane</keyword>
<feature type="transmembrane region" description="Helical" evidence="1">
    <location>
        <begin position="25"/>
        <end position="45"/>
    </location>
</feature>
<keyword evidence="1" id="KW-0472">Membrane</keyword>
<feature type="domain" description="Type 4 fimbrial biogenesis protein PilX N-terminal" evidence="2">
    <location>
        <begin position="25"/>
        <end position="69"/>
    </location>
</feature>
<organism evidence="3 4">
    <name type="scientific">Colwellia asteriadis</name>
    <dbReference type="NCBI Taxonomy" id="517723"/>
    <lineage>
        <taxon>Bacteria</taxon>
        <taxon>Pseudomonadati</taxon>
        <taxon>Pseudomonadota</taxon>
        <taxon>Gammaproteobacteria</taxon>
        <taxon>Alteromonadales</taxon>
        <taxon>Colwelliaceae</taxon>
        <taxon>Colwellia</taxon>
    </lineage>
</organism>